<evidence type="ECO:0000256" key="1">
    <source>
        <dbReference type="SAM" id="MobiDB-lite"/>
    </source>
</evidence>
<comment type="caution">
    <text evidence="2">The sequence shown here is derived from an EMBL/GenBank/DDBJ whole genome shotgun (WGS) entry which is preliminary data.</text>
</comment>
<feature type="compositionally biased region" description="Basic and acidic residues" evidence="1">
    <location>
        <begin position="507"/>
        <end position="518"/>
    </location>
</feature>
<evidence type="ECO:0000313" key="2">
    <source>
        <dbReference type="EMBL" id="OAL70360.1"/>
    </source>
</evidence>
<gene>
    <name evidence="2" type="ORF">A7D00_5326</name>
</gene>
<feature type="region of interest" description="Disordered" evidence="1">
    <location>
        <begin position="298"/>
        <end position="335"/>
    </location>
</feature>
<feature type="region of interest" description="Disordered" evidence="1">
    <location>
        <begin position="247"/>
        <end position="268"/>
    </location>
</feature>
<dbReference type="Proteomes" id="UP000243519">
    <property type="component" value="Unassembled WGS sequence"/>
</dbReference>
<feature type="compositionally biased region" description="Polar residues" evidence="1">
    <location>
        <begin position="66"/>
        <end position="93"/>
    </location>
</feature>
<protein>
    <submittedName>
        <fullName evidence="2">Uncharacterized protein</fullName>
    </submittedName>
</protein>
<feature type="compositionally biased region" description="Polar residues" evidence="1">
    <location>
        <begin position="537"/>
        <end position="551"/>
    </location>
</feature>
<feature type="compositionally biased region" description="Polar residues" evidence="1">
    <location>
        <begin position="431"/>
        <end position="451"/>
    </location>
</feature>
<feature type="region of interest" description="Disordered" evidence="1">
    <location>
        <begin position="745"/>
        <end position="782"/>
    </location>
</feature>
<proteinExistence type="predicted"/>
<keyword evidence="3" id="KW-1185">Reference proteome</keyword>
<feature type="compositionally biased region" description="Low complexity" evidence="1">
    <location>
        <begin position="109"/>
        <end position="141"/>
    </location>
</feature>
<evidence type="ECO:0000313" key="3">
    <source>
        <dbReference type="Proteomes" id="UP000243519"/>
    </source>
</evidence>
<feature type="compositionally biased region" description="Low complexity" evidence="1">
    <location>
        <begin position="852"/>
        <end position="863"/>
    </location>
</feature>
<feature type="compositionally biased region" description="Polar residues" evidence="1">
    <location>
        <begin position="606"/>
        <end position="616"/>
    </location>
</feature>
<name>A0A178FCZ0_TRIVO</name>
<feature type="region of interest" description="Disordered" evidence="1">
    <location>
        <begin position="1"/>
        <end position="192"/>
    </location>
</feature>
<feature type="compositionally biased region" description="Acidic residues" evidence="1">
    <location>
        <begin position="590"/>
        <end position="605"/>
    </location>
</feature>
<dbReference type="OrthoDB" id="3438840at2759"/>
<organism evidence="2 3">
    <name type="scientific">Trichophyton violaceum</name>
    <dbReference type="NCBI Taxonomy" id="34388"/>
    <lineage>
        <taxon>Eukaryota</taxon>
        <taxon>Fungi</taxon>
        <taxon>Dikarya</taxon>
        <taxon>Ascomycota</taxon>
        <taxon>Pezizomycotina</taxon>
        <taxon>Eurotiomycetes</taxon>
        <taxon>Eurotiomycetidae</taxon>
        <taxon>Onygenales</taxon>
        <taxon>Arthrodermataceae</taxon>
        <taxon>Trichophyton</taxon>
    </lineage>
</organism>
<feature type="region of interest" description="Disordered" evidence="1">
    <location>
        <begin position="348"/>
        <end position="369"/>
    </location>
</feature>
<feature type="compositionally biased region" description="Polar residues" evidence="1">
    <location>
        <begin position="298"/>
        <end position="310"/>
    </location>
</feature>
<feature type="region of interest" description="Disordered" evidence="1">
    <location>
        <begin position="844"/>
        <end position="863"/>
    </location>
</feature>
<feature type="region of interest" description="Disordered" evidence="1">
    <location>
        <begin position="401"/>
        <end position="680"/>
    </location>
</feature>
<sequence>MPNTVLSSMAPAAHSSDKLSLNRSMLAPSPTLTNPDMILPYGEERESSTPSPALEDLQRAAEQSRLLASSYSLMHQRSTSVSTTTSYDRNSSGPDEPIQSYAAYGTAEGSPQAMAAPGAGAGAGASASASANAGTNAGAGAVNEPMRSSQMSDIDHTIRTHSRRQSRASSTNSLDSLVDPSGSAGLGASNCMSKRHSKLRELQDLPSGLFEQDKAHPDDEGAGVLGGADDLSAVVFEPEHRILPMGAIAEEDEDGEEKTESSDRGDRVYDELDELTSMLENAKLKLTHMEGNLNRARSSFRMTPSPSPSLNRAFGSAGSSYHKHLQRGERRSQTSLAGALLRQRAHQGYTGNASHLRGQSDLCSPSQSSFNRLSGVNGQFRSFSALGSTSASEYRTGFYSHVEGEEQDDDKEPTTEASTLVPEATPDRSRSLTPSSQSAPIPNGQSRTSPLPSGDVKSSPSSSKSLPLINKPDSCSQSTTPPSPASAHLQMRGLQGQVDGLRSKLSTLKERTQEESIRRRSQQSLRTPSPFTVADENYTNPLEYQRRSSYPETLATPDYNKPQSPPPALHEESHNTACTSSPTLPHEENQQDDLEDKEDSIEFTEDTVSNPIQGTAESPIEGPVEEPVEGPIEEPIEEPIQGPAPQTPAGNDTRKIIEETDESESEYFEYSDNESEPSEIDRQELEEILREPMGSPTESVYQDILEEFPSVPPVQETIRHEDRIDAFDYEHFILHSALGTYSGRLNRSGSICSSGSTETTRPDGRETPKNGSGSALSRVTSSDSISTDATFATATEGDYGYHDALTSPNGNGIYWGRNRPSNRLSRQFTDDSLTLPTQQYYDSTSTFSRTQSASSTPRASISSVTAAKDENAALLASISELKKAAATPQTPGLLVRSILSSAANEKASDASALYSPQNGSLCDADSKLVEAVIQSLGNVSLELLRASTADLQSPIDNRIATILRRRLDATRRILDGVAPLETGL</sequence>
<feature type="compositionally biased region" description="Polar residues" evidence="1">
    <location>
        <begin position="745"/>
        <end position="759"/>
    </location>
</feature>
<dbReference type="EMBL" id="LHPN01000009">
    <property type="protein sequence ID" value="OAL70360.1"/>
    <property type="molecule type" value="Genomic_DNA"/>
</dbReference>
<feature type="compositionally biased region" description="Low complexity" evidence="1">
    <location>
        <begin position="457"/>
        <end position="468"/>
    </location>
</feature>
<feature type="compositionally biased region" description="Acidic residues" evidence="1">
    <location>
        <begin position="623"/>
        <end position="637"/>
    </location>
</feature>
<accession>A0A178FCZ0</accession>
<feature type="compositionally biased region" description="Basic and acidic residues" evidence="1">
    <location>
        <begin position="258"/>
        <end position="268"/>
    </location>
</feature>
<feature type="compositionally biased region" description="Acidic residues" evidence="1">
    <location>
        <begin position="659"/>
        <end position="678"/>
    </location>
</feature>
<feature type="compositionally biased region" description="Polar residues" evidence="1">
    <location>
        <begin position="769"/>
        <end position="782"/>
    </location>
</feature>
<dbReference type="AlphaFoldDB" id="A0A178FCZ0"/>
<reference evidence="2 3" key="1">
    <citation type="submission" date="2016-05" db="EMBL/GenBank/DDBJ databases">
        <title>Genome sequencing of Trichophyton violaceum CMCC(F)T3l isolated from hair.</title>
        <authorList>
            <person name="Zhan P."/>
            <person name="Tao Y."/>
            <person name="Liu W."/>
        </authorList>
    </citation>
    <scope>NUCLEOTIDE SEQUENCE [LARGE SCALE GENOMIC DNA]</scope>
    <source>
        <strain evidence="3">CMCC(F)T3l</strain>
    </source>
</reference>